<dbReference type="InterPro" id="IPR052048">
    <property type="entry name" value="ST_Response_Regulator"/>
</dbReference>
<dbReference type="PANTHER" id="PTHR43228:SF1">
    <property type="entry name" value="TWO-COMPONENT RESPONSE REGULATOR ARR22"/>
    <property type="match status" value="1"/>
</dbReference>
<dbReference type="GO" id="GO:0000160">
    <property type="term" value="P:phosphorelay signal transduction system"/>
    <property type="evidence" value="ECO:0007669"/>
    <property type="project" value="InterPro"/>
</dbReference>
<dbReference type="AlphaFoldDB" id="A0A154WES0"/>
<evidence type="ECO:0000259" key="3">
    <source>
        <dbReference type="PROSITE" id="PS50110"/>
    </source>
</evidence>
<gene>
    <name evidence="4" type="ORF">AUP43_17795</name>
</gene>
<dbReference type="RefSeq" id="WP_067553373.1">
    <property type="nucleotide sequence ID" value="NZ_LPXN01000067.1"/>
</dbReference>
<evidence type="ECO:0000313" key="4">
    <source>
        <dbReference type="EMBL" id="KZD11989.1"/>
    </source>
</evidence>
<dbReference type="PROSITE" id="PS50110">
    <property type="entry name" value="RESPONSE_REGULATORY"/>
    <property type="match status" value="1"/>
</dbReference>
<feature type="region of interest" description="Disordered" evidence="2">
    <location>
        <begin position="138"/>
        <end position="161"/>
    </location>
</feature>
<dbReference type="SUPFAM" id="SSF52172">
    <property type="entry name" value="CheY-like"/>
    <property type="match status" value="1"/>
</dbReference>
<evidence type="ECO:0000313" key="5">
    <source>
        <dbReference type="Proteomes" id="UP000076400"/>
    </source>
</evidence>
<dbReference type="Proteomes" id="UP000076400">
    <property type="component" value="Unassembled WGS sequence"/>
</dbReference>
<protein>
    <submittedName>
        <fullName evidence="4">Two-component system response regulator</fullName>
    </submittedName>
</protein>
<keyword evidence="5" id="KW-1185">Reference proteome</keyword>
<evidence type="ECO:0000256" key="1">
    <source>
        <dbReference type="PROSITE-ProRule" id="PRU00169"/>
    </source>
</evidence>
<reference evidence="4 5" key="1">
    <citation type="submission" date="2015-12" db="EMBL/GenBank/DDBJ databases">
        <title>Genome sequence of Oceanibaculum pacificum MCCC 1A02656.</title>
        <authorList>
            <person name="Lu L."/>
            <person name="Lai Q."/>
            <person name="Shao Z."/>
            <person name="Qian P."/>
        </authorList>
    </citation>
    <scope>NUCLEOTIDE SEQUENCE [LARGE SCALE GENOMIC DNA]</scope>
    <source>
        <strain evidence="4 5">MCCC 1A02656</strain>
    </source>
</reference>
<feature type="modified residue" description="4-aspartylphosphate" evidence="1">
    <location>
        <position position="58"/>
    </location>
</feature>
<dbReference type="EMBL" id="LPXN01000067">
    <property type="protein sequence ID" value="KZD11989.1"/>
    <property type="molecule type" value="Genomic_DNA"/>
</dbReference>
<dbReference type="PANTHER" id="PTHR43228">
    <property type="entry name" value="TWO-COMPONENT RESPONSE REGULATOR"/>
    <property type="match status" value="1"/>
</dbReference>
<name>A0A154WES0_9PROT</name>
<dbReference type="InterPro" id="IPR011006">
    <property type="entry name" value="CheY-like_superfamily"/>
</dbReference>
<dbReference type="STRING" id="580166.AUP43_17795"/>
<proteinExistence type="predicted"/>
<sequence length="161" mass="18707">MSRIDQLTVLVADDNRHMRSLVRAILEAIGIRNIIDARDGEHAIERMRNNDIHLVITDWNMEPMDGLEFTRYLRQDSNSPDPFVPIIMLTGHTERLKVEVARDSGIDEFMAKPVTAKSLLARIHSIVTNRRPFIRTGRYFGPDRRRKNMPFDGPERRADEE</sequence>
<accession>A0A154WES0</accession>
<dbReference type="SMART" id="SM00448">
    <property type="entry name" value="REC"/>
    <property type="match status" value="1"/>
</dbReference>
<comment type="caution">
    <text evidence="4">The sequence shown here is derived from an EMBL/GenBank/DDBJ whole genome shotgun (WGS) entry which is preliminary data.</text>
</comment>
<feature type="domain" description="Response regulatory" evidence="3">
    <location>
        <begin position="8"/>
        <end position="127"/>
    </location>
</feature>
<organism evidence="4 5">
    <name type="scientific">Oceanibaculum pacificum</name>
    <dbReference type="NCBI Taxonomy" id="580166"/>
    <lineage>
        <taxon>Bacteria</taxon>
        <taxon>Pseudomonadati</taxon>
        <taxon>Pseudomonadota</taxon>
        <taxon>Alphaproteobacteria</taxon>
        <taxon>Rhodospirillales</taxon>
        <taxon>Oceanibaculaceae</taxon>
        <taxon>Oceanibaculum</taxon>
    </lineage>
</organism>
<dbReference type="Pfam" id="PF00072">
    <property type="entry name" value="Response_reg"/>
    <property type="match status" value="1"/>
</dbReference>
<keyword evidence="1" id="KW-0597">Phosphoprotein</keyword>
<dbReference type="InterPro" id="IPR001789">
    <property type="entry name" value="Sig_transdc_resp-reg_receiver"/>
</dbReference>
<dbReference type="Gene3D" id="3.40.50.2300">
    <property type="match status" value="1"/>
</dbReference>
<evidence type="ECO:0000256" key="2">
    <source>
        <dbReference type="SAM" id="MobiDB-lite"/>
    </source>
</evidence>